<organism evidence="1 2">
    <name type="scientific">Aeromicrobium tamlense</name>
    <dbReference type="NCBI Taxonomy" id="375541"/>
    <lineage>
        <taxon>Bacteria</taxon>
        <taxon>Bacillati</taxon>
        <taxon>Actinomycetota</taxon>
        <taxon>Actinomycetes</taxon>
        <taxon>Propionibacteriales</taxon>
        <taxon>Nocardioidaceae</taxon>
        <taxon>Aeromicrobium</taxon>
    </lineage>
</organism>
<evidence type="ECO:0000313" key="1">
    <source>
        <dbReference type="EMBL" id="NYI38813.1"/>
    </source>
</evidence>
<keyword evidence="2" id="KW-1185">Reference proteome</keyword>
<accession>A0ABX2SLY2</accession>
<proteinExistence type="predicted"/>
<protein>
    <submittedName>
        <fullName evidence="1">Uncharacterized protein</fullName>
    </submittedName>
</protein>
<comment type="caution">
    <text evidence="1">The sequence shown here is derived from an EMBL/GenBank/DDBJ whole genome shotgun (WGS) entry which is preliminary data.</text>
</comment>
<dbReference type="Proteomes" id="UP000587211">
    <property type="component" value="Unassembled WGS sequence"/>
</dbReference>
<reference evidence="1 2" key="1">
    <citation type="submission" date="2020-07" db="EMBL/GenBank/DDBJ databases">
        <title>Sequencing the genomes of 1000 actinobacteria strains.</title>
        <authorList>
            <person name="Klenk H.-P."/>
        </authorList>
    </citation>
    <scope>NUCLEOTIDE SEQUENCE [LARGE SCALE GENOMIC DNA]</scope>
    <source>
        <strain evidence="1 2">DSM 19087</strain>
    </source>
</reference>
<name>A0ABX2SLY2_9ACTN</name>
<dbReference type="EMBL" id="JACBZN010000001">
    <property type="protein sequence ID" value="NYI38813.1"/>
    <property type="molecule type" value="Genomic_DNA"/>
</dbReference>
<evidence type="ECO:0000313" key="2">
    <source>
        <dbReference type="Proteomes" id="UP000587211"/>
    </source>
</evidence>
<gene>
    <name evidence="1" type="ORF">BJ975_002188</name>
</gene>
<sequence length="56" mass="5979">MLEVCTPAKRFVQHPQGGEGMEVVGGKAGVLDVEQTDARETGKPLGQRVCMRPVQG</sequence>